<comment type="caution">
    <text evidence="1">The sequence shown here is derived from an EMBL/GenBank/DDBJ whole genome shotgun (WGS) entry which is preliminary data.</text>
</comment>
<sequence length="76" mass="8245">MQGLAKRIDISTARLGDDNLPVLTELVLGGKWQREELAGSVQGIGYQRGPYAMIGQVEESIIDATFVQSIRATNPT</sequence>
<name>A0A3M3ZEV3_PSEYM</name>
<dbReference type="AlphaFoldDB" id="A0A3M3ZEV3"/>
<dbReference type="EMBL" id="RBUQ01000387">
    <property type="protein sequence ID" value="RMV26605.1"/>
    <property type="molecule type" value="Genomic_DNA"/>
</dbReference>
<accession>A0A3M3ZEV3</accession>
<reference evidence="1 2" key="1">
    <citation type="submission" date="2018-08" db="EMBL/GenBank/DDBJ databases">
        <title>Recombination of ecologically and evolutionarily significant loci maintains genetic cohesion in the Pseudomonas syringae species complex.</title>
        <authorList>
            <person name="Dillon M."/>
            <person name="Thakur S."/>
            <person name="Almeida R.N.D."/>
            <person name="Weir B.S."/>
            <person name="Guttman D.S."/>
        </authorList>
    </citation>
    <scope>NUCLEOTIDE SEQUENCE [LARGE SCALE GENOMIC DNA]</scope>
    <source>
        <strain evidence="1 2">ICMP 11281</strain>
    </source>
</reference>
<dbReference type="Proteomes" id="UP000271631">
    <property type="component" value="Unassembled WGS sequence"/>
</dbReference>
<evidence type="ECO:0000313" key="1">
    <source>
        <dbReference type="EMBL" id="RMV26605.1"/>
    </source>
</evidence>
<proteinExistence type="predicted"/>
<organism evidence="1 2">
    <name type="scientific">Pseudomonas syringae pv. maculicola</name>
    <dbReference type="NCBI Taxonomy" id="59511"/>
    <lineage>
        <taxon>Bacteria</taxon>
        <taxon>Pseudomonadati</taxon>
        <taxon>Pseudomonadota</taxon>
        <taxon>Gammaproteobacteria</taxon>
        <taxon>Pseudomonadales</taxon>
        <taxon>Pseudomonadaceae</taxon>
        <taxon>Pseudomonas</taxon>
    </lineage>
</organism>
<evidence type="ECO:0000313" key="2">
    <source>
        <dbReference type="Proteomes" id="UP000271631"/>
    </source>
</evidence>
<gene>
    <name evidence="1" type="ORF">ALP13_103811</name>
</gene>
<protein>
    <submittedName>
        <fullName evidence="1">Uncharacterized protein</fullName>
    </submittedName>
</protein>